<accession>A0ACC2N175</accession>
<comment type="caution">
    <text evidence="1">The sequence shown here is derived from an EMBL/GenBank/DDBJ whole genome shotgun (WGS) entry which is preliminary data.</text>
</comment>
<protein>
    <submittedName>
        <fullName evidence="1">Uncharacterized protein</fullName>
    </submittedName>
</protein>
<evidence type="ECO:0000313" key="1">
    <source>
        <dbReference type="EMBL" id="KAJ8664503.1"/>
    </source>
</evidence>
<dbReference type="EMBL" id="CM056744">
    <property type="protein sequence ID" value="KAJ8664503.1"/>
    <property type="molecule type" value="Genomic_DNA"/>
</dbReference>
<name>A0ACC2N175_9HYME</name>
<dbReference type="Proteomes" id="UP001239111">
    <property type="component" value="Chromosome 4"/>
</dbReference>
<organism evidence="1 2">
    <name type="scientific">Eretmocerus hayati</name>
    <dbReference type="NCBI Taxonomy" id="131215"/>
    <lineage>
        <taxon>Eukaryota</taxon>
        <taxon>Metazoa</taxon>
        <taxon>Ecdysozoa</taxon>
        <taxon>Arthropoda</taxon>
        <taxon>Hexapoda</taxon>
        <taxon>Insecta</taxon>
        <taxon>Pterygota</taxon>
        <taxon>Neoptera</taxon>
        <taxon>Endopterygota</taxon>
        <taxon>Hymenoptera</taxon>
        <taxon>Apocrita</taxon>
        <taxon>Proctotrupomorpha</taxon>
        <taxon>Chalcidoidea</taxon>
        <taxon>Aphelinidae</taxon>
        <taxon>Aphelininae</taxon>
        <taxon>Eretmocerus</taxon>
    </lineage>
</organism>
<reference evidence="1" key="1">
    <citation type="submission" date="2023-04" db="EMBL/GenBank/DDBJ databases">
        <title>A chromosome-level genome assembly of the parasitoid wasp Eretmocerus hayati.</title>
        <authorList>
            <person name="Zhong Y."/>
            <person name="Liu S."/>
            <person name="Liu Y."/>
        </authorList>
    </citation>
    <scope>NUCLEOTIDE SEQUENCE</scope>
    <source>
        <strain evidence="1">ZJU_SS_LIU_2023</strain>
    </source>
</reference>
<evidence type="ECO:0000313" key="2">
    <source>
        <dbReference type="Proteomes" id="UP001239111"/>
    </source>
</evidence>
<sequence>MHGIWCQSLIIILGLHSFTSSESISPVFHTITKTWTKEYFTDFSFDQRILRKDGRFLYMYCSVHGVGARDLKFDCEVNVEISLLRPAVVNKSDRCSITFDAGREEKFSFEPQDITINSLDTNQVLINWPEKVNPAHADGLYYGKVRLLNMTDCSFKEFKYPYNKRTSNGVKFDVAVYSQGFEVFISNVTSCSGLHQCRISFNSKIGFNGTIVPFTTKLNNPSIVPVSISTPSRGFYVLGFSSSNAKMFGLSHVNSTGSEKMLTDFTYYKNNLEYSDTYDLFSCCWISLNKLAGCVQFGNDLTIRVNKTFQLEGDTEILSVHNLKDGGVLILTSQMEILDAFNVKYRIRVGDHITAFKISKDNVLTKLYEMPIFDFECNNDGNYELSVSYLEDKNETCFYFACVQGHYDSPSSDLSIGKRCKVA</sequence>
<keyword evidence="2" id="KW-1185">Reference proteome</keyword>
<proteinExistence type="predicted"/>
<gene>
    <name evidence="1" type="ORF">QAD02_006165</name>
</gene>